<keyword evidence="2 7" id="KW-0032">Aminotransferase</keyword>
<gene>
    <name evidence="7" type="ORF">H7C19_02990</name>
</gene>
<keyword evidence="4" id="KW-0663">Pyridoxal phosphate</keyword>
<accession>A0A7X0RNK4</accession>
<evidence type="ECO:0000313" key="8">
    <source>
        <dbReference type="Proteomes" id="UP000547209"/>
    </source>
</evidence>
<feature type="compositionally biased region" description="Basic and acidic residues" evidence="5">
    <location>
        <begin position="223"/>
        <end position="232"/>
    </location>
</feature>
<dbReference type="InterPro" id="IPR004839">
    <property type="entry name" value="Aminotransferase_I/II_large"/>
</dbReference>
<evidence type="ECO:0000256" key="1">
    <source>
        <dbReference type="ARBA" id="ARBA00001933"/>
    </source>
</evidence>
<evidence type="ECO:0000259" key="6">
    <source>
        <dbReference type="Pfam" id="PF00155"/>
    </source>
</evidence>
<dbReference type="CDD" id="cd00609">
    <property type="entry name" value="AAT_like"/>
    <property type="match status" value="1"/>
</dbReference>
<dbReference type="InterPro" id="IPR015422">
    <property type="entry name" value="PyrdxlP-dep_Trfase_small"/>
</dbReference>
<sequence>MEEVINWMGGWPKEGLLSALEWEEMRREQAARAADAGAGTGEGGLLPALGERLAAGWLGARSAAAGPEAVLQAAPGADAALQAAFRGLLQPGDIVLTERPTSRMALQAIRRVGALPVSLAGDQEGMDPDALAQAIDTLKPKLVYASPSCTDPEGRIWSERRFGLLAELCASGGVTLLLDERQAALAEQADQRRAESSAKTVRGEEREPEKGERAHAATGNRGTLERADRSPETRGAILTVRELPPGLIGGLRFGWLTGTGLEPEQAQSLARAAAAAGETERVSAADQLALLAYAQAQPVEPALATLRFVYRTRNALLAETLRRQGRPEALAAEPQAGVHAWLTLPDGLDAEALLRASWLKGVLFQPGNAFYASEPDRFKIRLTAVHSDEREIREGVRRIEEAIGEFMGRSV</sequence>
<dbReference type="Gene3D" id="3.90.1150.10">
    <property type="entry name" value="Aspartate Aminotransferase, domain 1"/>
    <property type="match status" value="1"/>
</dbReference>
<evidence type="ECO:0000313" key="7">
    <source>
        <dbReference type="EMBL" id="MBB6669646.1"/>
    </source>
</evidence>
<dbReference type="InterPro" id="IPR050859">
    <property type="entry name" value="Class-I_PLP-dep_aminotransf"/>
</dbReference>
<dbReference type="EMBL" id="JACJVP010000003">
    <property type="protein sequence ID" value="MBB6669646.1"/>
    <property type="molecule type" value="Genomic_DNA"/>
</dbReference>
<comment type="cofactor">
    <cofactor evidence="1">
        <name>pyridoxal 5'-phosphate</name>
        <dbReference type="ChEBI" id="CHEBI:597326"/>
    </cofactor>
</comment>
<evidence type="ECO:0000256" key="2">
    <source>
        <dbReference type="ARBA" id="ARBA00022576"/>
    </source>
</evidence>
<dbReference type="Gene3D" id="3.40.640.10">
    <property type="entry name" value="Type I PLP-dependent aspartate aminotransferase-like (Major domain)"/>
    <property type="match status" value="1"/>
</dbReference>
<comment type="caution">
    <text evidence="7">The sequence shown here is derived from an EMBL/GenBank/DDBJ whole genome shotgun (WGS) entry which is preliminary data.</text>
</comment>
<keyword evidence="3 7" id="KW-0808">Transferase</keyword>
<dbReference type="AlphaFoldDB" id="A0A7X0RNK4"/>
<feature type="domain" description="Aminotransferase class I/classII large" evidence="6">
    <location>
        <begin position="28"/>
        <end position="181"/>
    </location>
</feature>
<dbReference type="GO" id="GO:1901605">
    <property type="term" value="P:alpha-amino acid metabolic process"/>
    <property type="evidence" value="ECO:0007669"/>
    <property type="project" value="TreeGrafter"/>
</dbReference>
<dbReference type="Proteomes" id="UP000547209">
    <property type="component" value="Unassembled WGS sequence"/>
</dbReference>
<reference evidence="7 8" key="1">
    <citation type="submission" date="2020-08" db="EMBL/GenBank/DDBJ databases">
        <title>Cohnella phylogeny.</title>
        <authorList>
            <person name="Dunlap C."/>
        </authorList>
    </citation>
    <scope>NUCLEOTIDE SEQUENCE [LARGE SCALE GENOMIC DNA]</scope>
    <source>
        <strain evidence="7 8">DSM 28246</strain>
    </source>
</reference>
<feature type="region of interest" description="Disordered" evidence="5">
    <location>
        <begin position="187"/>
        <end position="233"/>
    </location>
</feature>
<dbReference type="Pfam" id="PF00155">
    <property type="entry name" value="Aminotran_1_2"/>
    <property type="match status" value="1"/>
</dbReference>
<dbReference type="PANTHER" id="PTHR42790:SF19">
    <property type="entry name" value="KYNURENINE_ALPHA-AMINOADIPATE AMINOTRANSFERASE, MITOCHONDRIAL"/>
    <property type="match status" value="1"/>
</dbReference>
<organism evidence="7 8">
    <name type="scientific">Cohnella nanjingensis</name>
    <dbReference type="NCBI Taxonomy" id="1387779"/>
    <lineage>
        <taxon>Bacteria</taxon>
        <taxon>Bacillati</taxon>
        <taxon>Bacillota</taxon>
        <taxon>Bacilli</taxon>
        <taxon>Bacillales</taxon>
        <taxon>Paenibacillaceae</taxon>
        <taxon>Cohnella</taxon>
    </lineage>
</organism>
<evidence type="ECO:0000256" key="4">
    <source>
        <dbReference type="ARBA" id="ARBA00022898"/>
    </source>
</evidence>
<protein>
    <submittedName>
        <fullName evidence="7">PLP-dependent aminotransferase family protein</fullName>
    </submittedName>
</protein>
<dbReference type="SUPFAM" id="SSF53383">
    <property type="entry name" value="PLP-dependent transferases"/>
    <property type="match status" value="1"/>
</dbReference>
<name>A0A7X0RNK4_9BACL</name>
<dbReference type="RefSeq" id="WP_185141093.1">
    <property type="nucleotide sequence ID" value="NZ_JACJVP010000003.1"/>
</dbReference>
<feature type="compositionally biased region" description="Basic and acidic residues" evidence="5">
    <location>
        <begin position="189"/>
        <end position="215"/>
    </location>
</feature>
<dbReference type="GO" id="GO:0030170">
    <property type="term" value="F:pyridoxal phosphate binding"/>
    <property type="evidence" value="ECO:0007669"/>
    <property type="project" value="InterPro"/>
</dbReference>
<proteinExistence type="predicted"/>
<dbReference type="InterPro" id="IPR015424">
    <property type="entry name" value="PyrdxlP-dep_Trfase"/>
</dbReference>
<dbReference type="InterPro" id="IPR015421">
    <property type="entry name" value="PyrdxlP-dep_Trfase_major"/>
</dbReference>
<keyword evidence="8" id="KW-1185">Reference proteome</keyword>
<dbReference type="GO" id="GO:0008483">
    <property type="term" value="F:transaminase activity"/>
    <property type="evidence" value="ECO:0007669"/>
    <property type="project" value="UniProtKB-KW"/>
</dbReference>
<dbReference type="PANTHER" id="PTHR42790">
    <property type="entry name" value="AMINOTRANSFERASE"/>
    <property type="match status" value="1"/>
</dbReference>
<evidence type="ECO:0000256" key="5">
    <source>
        <dbReference type="SAM" id="MobiDB-lite"/>
    </source>
</evidence>
<evidence type="ECO:0000256" key="3">
    <source>
        <dbReference type="ARBA" id="ARBA00022679"/>
    </source>
</evidence>